<protein>
    <submittedName>
        <fullName evidence="1">Uncharacterized protein</fullName>
    </submittedName>
</protein>
<proteinExistence type="predicted"/>
<dbReference type="RefSeq" id="WP_275705822.1">
    <property type="nucleotide sequence ID" value="NZ_JANCMW010000004.1"/>
</dbReference>
<sequence length="355" mass="36543">MRLKVNLEDNLTPEPGWDSAICTSAGTNTNVATLTDWDTSTATDVVVDTITPFTDTFPYASGNYATGLTGGWEEVVWAQFNYSADLAANPAAVIDLRSTSATPTLVVGQSYLVRLGGAWGEDDRDVKYTVNGVSAVYNNITQAKPWVPPAPVEITAVATDDGTGKGVLRITAEEPVAGGRNYLAAIEVLEVAGLPGIRKGGSQTFDKPAGIGTIASVTLNGNAITLDSQDASTFTVTDSDASITASGAYDLVATGDTVETISVQVNVVGLSGNTLRKDGGILASLTDIEVIVMTGAAGSRVINQNPSGLVSDVSGDTAALEVPDLALSVDDPVFVILHSASQGAGVPFSTTLELI</sequence>
<name>A0ABT5Y9D2_9GAMM</name>
<comment type="caution">
    <text evidence="1">The sequence shown here is derived from an EMBL/GenBank/DDBJ whole genome shotgun (WGS) entry which is preliminary data.</text>
</comment>
<dbReference type="EMBL" id="JANCMW010000004">
    <property type="protein sequence ID" value="MDF0750291.1"/>
    <property type="molecule type" value="Genomic_DNA"/>
</dbReference>
<evidence type="ECO:0000313" key="2">
    <source>
        <dbReference type="Proteomes" id="UP001143391"/>
    </source>
</evidence>
<accession>A0ABT5Y9D2</accession>
<reference evidence="1" key="1">
    <citation type="submission" date="2022-07" db="EMBL/GenBank/DDBJ databases">
        <title>Marinobacter iranensis a new bacterium isolate from a hipersaline lake in Iran.</title>
        <authorList>
            <person name="Mohammad A.M.A."/>
            <person name="Cristina S.-P."/>
            <person name="Antonio V."/>
        </authorList>
    </citation>
    <scope>NUCLEOTIDE SEQUENCE</scope>
    <source>
        <strain evidence="1">71-i</strain>
    </source>
</reference>
<organism evidence="1 2">
    <name type="scientific">Marinobacter iranensis</name>
    <dbReference type="NCBI Taxonomy" id="2962607"/>
    <lineage>
        <taxon>Bacteria</taxon>
        <taxon>Pseudomonadati</taxon>
        <taxon>Pseudomonadota</taxon>
        <taxon>Gammaproteobacteria</taxon>
        <taxon>Pseudomonadales</taxon>
        <taxon>Marinobacteraceae</taxon>
        <taxon>Marinobacter</taxon>
    </lineage>
</organism>
<gene>
    <name evidence="1" type="ORF">NLU14_08615</name>
</gene>
<keyword evidence="2" id="KW-1185">Reference proteome</keyword>
<evidence type="ECO:0000313" key="1">
    <source>
        <dbReference type="EMBL" id="MDF0750291.1"/>
    </source>
</evidence>
<dbReference type="Proteomes" id="UP001143391">
    <property type="component" value="Unassembled WGS sequence"/>
</dbReference>